<proteinExistence type="predicted"/>
<dbReference type="EMBL" id="CP110257">
    <property type="protein sequence ID" value="UZD54436.1"/>
    <property type="molecule type" value="Genomic_DNA"/>
</dbReference>
<organism evidence="1 2">
    <name type="scientific">Caldimonas aquatica</name>
    <dbReference type="NCBI Taxonomy" id="376175"/>
    <lineage>
        <taxon>Bacteria</taxon>
        <taxon>Pseudomonadati</taxon>
        <taxon>Pseudomonadota</taxon>
        <taxon>Betaproteobacteria</taxon>
        <taxon>Burkholderiales</taxon>
        <taxon>Sphaerotilaceae</taxon>
        <taxon>Caldimonas</taxon>
    </lineage>
</organism>
<protein>
    <submittedName>
        <fullName evidence="1">PP0621 family protein</fullName>
    </submittedName>
</protein>
<evidence type="ECO:0000313" key="2">
    <source>
        <dbReference type="Proteomes" id="UP001163266"/>
    </source>
</evidence>
<name>A0ABY6MQZ8_9BURK</name>
<keyword evidence="2" id="KW-1185">Reference proteome</keyword>
<gene>
    <name evidence="1" type="ORF">OMP39_12285</name>
</gene>
<dbReference type="InterPro" id="IPR049708">
    <property type="entry name" value="PP0621-like"/>
</dbReference>
<evidence type="ECO:0000313" key="1">
    <source>
        <dbReference type="EMBL" id="UZD54436.1"/>
    </source>
</evidence>
<dbReference type="Proteomes" id="UP001163266">
    <property type="component" value="Chromosome"/>
</dbReference>
<dbReference type="NCBIfam" id="NF041023">
    <property type="entry name" value="PP0621_fam"/>
    <property type="match status" value="1"/>
</dbReference>
<dbReference type="RefSeq" id="WP_264892004.1">
    <property type="nucleotide sequence ID" value="NZ_CP110257.1"/>
</dbReference>
<reference evidence="1" key="1">
    <citation type="submission" date="2022-10" db="EMBL/GenBank/DDBJ databases">
        <title>Complete genome sequence of Schlegelella aquatica LMG 23380.</title>
        <authorList>
            <person name="Musilova J."/>
            <person name="Kourilova X."/>
            <person name="Bezdicek M."/>
            <person name="Hermankova K."/>
            <person name="Obruca S."/>
            <person name="Sedlar K."/>
        </authorList>
    </citation>
    <scope>NUCLEOTIDE SEQUENCE</scope>
    <source>
        <strain evidence="1">LMG 23380</strain>
    </source>
</reference>
<accession>A0ABY6MQZ8</accession>
<sequence>MKYLILIGVVVLVLWLARTVRPRVRGDSRHSATSAPRAPQPMVRCAHCGLHLPEQDALPGRGGHYCSEEHRRAAGG</sequence>